<feature type="non-terminal residue" evidence="1">
    <location>
        <position position="1"/>
    </location>
</feature>
<gene>
    <name evidence="1" type="ORF">VT98_13431</name>
</gene>
<keyword evidence="2" id="KW-1185">Reference proteome</keyword>
<reference evidence="1 2" key="1">
    <citation type="submission" date="2017-01" db="EMBL/GenBank/DDBJ databases">
        <title>The cable genome- insights into the physiology and evolution of filamentous bacteria capable of sulfide oxidation via long distance electron transfer.</title>
        <authorList>
            <person name="Schreiber L."/>
            <person name="Bjerg J.T."/>
            <person name="Boggild A."/>
            <person name="Van De Vossenberg J."/>
            <person name="Meysman F."/>
            <person name="Nielsen L.P."/>
            <person name="Schramm A."/>
            <person name="Kjeldsen K.U."/>
        </authorList>
    </citation>
    <scope>NUCLEOTIDE SEQUENCE [LARGE SCALE GENOMIC DNA]</scope>
    <source>
        <strain evidence="1">A1</strain>
    </source>
</reference>
<dbReference type="EMBL" id="MTKP01000343">
    <property type="protein sequence ID" value="RWX45105.1"/>
    <property type="molecule type" value="Genomic_DNA"/>
</dbReference>
<comment type="caution">
    <text evidence="1">The sequence shown here is derived from an EMBL/GenBank/DDBJ whole genome shotgun (WGS) entry which is preliminary data.</text>
</comment>
<name>A0A3S3QXQ2_9BACT</name>
<dbReference type="Proteomes" id="UP000288086">
    <property type="component" value="Unassembled WGS sequence"/>
</dbReference>
<evidence type="ECO:0000313" key="2">
    <source>
        <dbReference type="Proteomes" id="UP000288086"/>
    </source>
</evidence>
<accession>A0A3S3QXQ2</accession>
<sequence length="187" mass="20821">TYTRLGNIALIENDPDYGYIALFATENTSATGSTTNIDGPRNLAVVRVKNSDNSIDPALPDTLTVTSSGSSYTNRLKWLTDYPSASNLHAERPKLVGIGNDQYVVLWEEWLYNGSNTFNGVYGMVIDDRGNFITAAKMITSQHHLHRGDDAFFLNDRAAWMTGNAAKQELYIHFVDSSLNYEMITLD</sequence>
<proteinExistence type="predicted"/>
<organism evidence="1 2">
    <name type="scientific">Candidatus Electrothrix communis</name>
    <dbReference type="NCBI Taxonomy" id="1859133"/>
    <lineage>
        <taxon>Bacteria</taxon>
        <taxon>Pseudomonadati</taxon>
        <taxon>Thermodesulfobacteriota</taxon>
        <taxon>Desulfobulbia</taxon>
        <taxon>Desulfobulbales</taxon>
        <taxon>Desulfobulbaceae</taxon>
        <taxon>Candidatus Electrothrix</taxon>
    </lineage>
</organism>
<evidence type="ECO:0000313" key="1">
    <source>
        <dbReference type="EMBL" id="RWX45105.1"/>
    </source>
</evidence>
<protein>
    <submittedName>
        <fullName evidence="1">Uncharacterized protein</fullName>
    </submittedName>
</protein>
<dbReference type="AlphaFoldDB" id="A0A3S3QXQ2"/>